<reference evidence="1 2" key="1">
    <citation type="submission" date="2015-07" db="EMBL/GenBank/DDBJ databases">
        <title>Genome sequence of Ornatilinea apprima DSM 23815.</title>
        <authorList>
            <person name="Hemp J."/>
            <person name="Ward L.M."/>
            <person name="Pace L.A."/>
            <person name="Fischer W.W."/>
        </authorList>
    </citation>
    <scope>NUCLEOTIDE SEQUENCE [LARGE SCALE GENOMIC DNA]</scope>
    <source>
        <strain evidence="1 2">P3M-1</strain>
    </source>
</reference>
<proteinExistence type="predicted"/>
<accession>A0A0P6XJV2</accession>
<dbReference type="Pfam" id="PF07676">
    <property type="entry name" value="PD40"/>
    <property type="match status" value="1"/>
</dbReference>
<comment type="caution">
    <text evidence="1">The sequence shown here is derived from an EMBL/GenBank/DDBJ whole genome shotgun (WGS) entry which is preliminary data.</text>
</comment>
<dbReference type="Proteomes" id="UP000050417">
    <property type="component" value="Unassembled WGS sequence"/>
</dbReference>
<dbReference type="InterPro" id="IPR011042">
    <property type="entry name" value="6-blade_b-propeller_TolB-like"/>
</dbReference>
<dbReference type="EMBL" id="LGCL01000026">
    <property type="protein sequence ID" value="KPL76111.1"/>
    <property type="molecule type" value="Genomic_DNA"/>
</dbReference>
<sequence>MVWQPFIDEQSIFELKLPDIGDAPDQYSIFPQYLPNSKIVIYPCNQCGTNEFQAYDLESNKVKWTLDFGEGRETGLHWSFIPSPDGKKTVFYFGLNKLWIVDTNGESLLKISLPFSESYNWVVRAIRWSPDGKKLAFMRYTPDGSDPILTIISIHEHQQTSYCSNLGVGNIHWSFDGQYIVHSIQEQNDDGEVTSSIFSVVQLETGNTYQKRFPENLSVIGWLK</sequence>
<dbReference type="Gene3D" id="2.120.10.30">
    <property type="entry name" value="TolB, C-terminal domain"/>
    <property type="match status" value="1"/>
</dbReference>
<dbReference type="SUPFAM" id="SSF69304">
    <property type="entry name" value="Tricorn protease N-terminal domain"/>
    <property type="match status" value="1"/>
</dbReference>
<name>A0A0P6XJV2_9CHLR</name>
<organism evidence="1 2">
    <name type="scientific">Ornatilinea apprima</name>
    <dbReference type="NCBI Taxonomy" id="1134406"/>
    <lineage>
        <taxon>Bacteria</taxon>
        <taxon>Bacillati</taxon>
        <taxon>Chloroflexota</taxon>
        <taxon>Anaerolineae</taxon>
        <taxon>Anaerolineales</taxon>
        <taxon>Anaerolineaceae</taxon>
        <taxon>Ornatilinea</taxon>
    </lineage>
</organism>
<protein>
    <recommendedName>
        <fullName evidence="3">Dipeptidylpeptidase IV N-terminal domain-containing protein</fullName>
    </recommendedName>
</protein>
<dbReference type="InterPro" id="IPR011659">
    <property type="entry name" value="WD40"/>
</dbReference>
<keyword evidence="2" id="KW-1185">Reference proteome</keyword>
<dbReference type="AlphaFoldDB" id="A0A0P6XJV2"/>
<gene>
    <name evidence="1" type="ORF">ADN00_12280</name>
</gene>
<evidence type="ECO:0000313" key="2">
    <source>
        <dbReference type="Proteomes" id="UP000050417"/>
    </source>
</evidence>
<evidence type="ECO:0008006" key="3">
    <source>
        <dbReference type="Google" id="ProtNLM"/>
    </source>
</evidence>
<dbReference type="STRING" id="1134406.ADN00_12280"/>
<evidence type="ECO:0000313" key="1">
    <source>
        <dbReference type="EMBL" id="KPL76111.1"/>
    </source>
</evidence>